<dbReference type="OrthoDB" id="425300at2759"/>
<dbReference type="EMBL" id="CAMXCT020002272">
    <property type="protein sequence ID" value="CAL1150350.1"/>
    <property type="molecule type" value="Genomic_DNA"/>
</dbReference>
<feature type="region of interest" description="Disordered" evidence="1">
    <location>
        <begin position="1"/>
        <end position="35"/>
    </location>
</feature>
<dbReference type="EMBL" id="CAMXCT030002272">
    <property type="protein sequence ID" value="CAL4784287.1"/>
    <property type="molecule type" value="Genomic_DNA"/>
</dbReference>
<dbReference type="EMBL" id="CAMXCT010002272">
    <property type="protein sequence ID" value="CAI3996975.1"/>
    <property type="molecule type" value="Genomic_DNA"/>
</dbReference>
<dbReference type="Proteomes" id="UP001152797">
    <property type="component" value="Unassembled WGS sequence"/>
</dbReference>
<feature type="transmembrane region" description="Helical" evidence="2">
    <location>
        <begin position="388"/>
        <end position="406"/>
    </location>
</feature>
<name>A0A9P1CSP3_9DINO</name>
<feature type="compositionally biased region" description="Polar residues" evidence="1">
    <location>
        <begin position="19"/>
        <end position="35"/>
    </location>
</feature>
<sequence>MSETTPLAEASPAPPSYDATPTTETNPQSCPARSTQQERRSCFPLEPFSLLKELLPTCYYSYLPSYVRQVHSFPHLVLLTRMVANCSLFIQLVLTWKYWEEEKHAPWDYTVVIASCIFAVVSLQLLHMELVQYSVDLHTCSTEAQKSKDQMMNTFNGMVSDLDTMLAKSADTQAALAERSLDSHRRDLANFLLKGIMSKVRSFREFPTPDFLAFLILYLKIFEECSAYPLEEPFVIASEDEVMAGAMIVDTVEMVGKKAKAMEVKFLKKKVDTAKKSSSTLRQKWKRATFVSKKVMSLTGFSKLVKVVKKKNPQESKKEELKEEEQEFEFTLPAAFDSDMTKEQQIKWLRFDMNGRFQIEVEDDDPFPVQMKLLLFSCTVLSPEHARLIFSFLIGVPLLILNIAVVSPPYTVVISSMSVTLICIAFVLHDFLDIDAIQRMEIQIKEMQATVAAVEERRQQMVDFFGRVHRLADFWLHRTLPRLELMKLCGDALQDAEEPEMEPLLVEIVKKVRNLEDSLLPISLWQKDALKEADKKKRSELLSKLTSRACAKYALQEMPTVAQELLDMKRAALESANDADEAPQ</sequence>
<evidence type="ECO:0000256" key="2">
    <source>
        <dbReference type="SAM" id="Phobius"/>
    </source>
</evidence>
<keyword evidence="5" id="KW-1185">Reference proteome</keyword>
<evidence type="ECO:0000313" key="4">
    <source>
        <dbReference type="EMBL" id="CAL4784287.1"/>
    </source>
</evidence>
<organism evidence="3">
    <name type="scientific">Cladocopium goreaui</name>
    <dbReference type="NCBI Taxonomy" id="2562237"/>
    <lineage>
        <taxon>Eukaryota</taxon>
        <taxon>Sar</taxon>
        <taxon>Alveolata</taxon>
        <taxon>Dinophyceae</taxon>
        <taxon>Suessiales</taxon>
        <taxon>Symbiodiniaceae</taxon>
        <taxon>Cladocopium</taxon>
    </lineage>
</organism>
<evidence type="ECO:0000313" key="5">
    <source>
        <dbReference type="Proteomes" id="UP001152797"/>
    </source>
</evidence>
<accession>A0A9P1CSP3</accession>
<protein>
    <submittedName>
        <fullName evidence="3">Uncharacterized protein</fullName>
    </submittedName>
</protein>
<reference evidence="4 5" key="2">
    <citation type="submission" date="2024-05" db="EMBL/GenBank/DDBJ databases">
        <authorList>
            <person name="Chen Y."/>
            <person name="Shah S."/>
            <person name="Dougan E. K."/>
            <person name="Thang M."/>
            <person name="Chan C."/>
        </authorList>
    </citation>
    <scope>NUCLEOTIDE SEQUENCE [LARGE SCALE GENOMIC DNA]</scope>
</reference>
<gene>
    <name evidence="3" type="ORF">C1SCF055_LOCUS23405</name>
</gene>
<reference evidence="3" key="1">
    <citation type="submission" date="2022-10" db="EMBL/GenBank/DDBJ databases">
        <authorList>
            <person name="Chen Y."/>
            <person name="Dougan E. K."/>
            <person name="Chan C."/>
            <person name="Rhodes N."/>
            <person name="Thang M."/>
        </authorList>
    </citation>
    <scope>NUCLEOTIDE SEQUENCE</scope>
</reference>
<evidence type="ECO:0000256" key="1">
    <source>
        <dbReference type="SAM" id="MobiDB-lite"/>
    </source>
</evidence>
<keyword evidence="2" id="KW-0472">Membrane</keyword>
<comment type="caution">
    <text evidence="3">The sequence shown here is derived from an EMBL/GenBank/DDBJ whole genome shotgun (WGS) entry which is preliminary data.</text>
</comment>
<proteinExistence type="predicted"/>
<keyword evidence="2" id="KW-0812">Transmembrane</keyword>
<evidence type="ECO:0000313" key="3">
    <source>
        <dbReference type="EMBL" id="CAI3996975.1"/>
    </source>
</evidence>
<keyword evidence="2" id="KW-1133">Transmembrane helix</keyword>
<feature type="transmembrane region" description="Helical" evidence="2">
    <location>
        <begin position="412"/>
        <end position="432"/>
    </location>
</feature>
<dbReference type="AlphaFoldDB" id="A0A9P1CSP3"/>